<name>F4H0L0_CELFA</name>
<dbReference type="eggNOG" id="COG1540">
    <property type="taxonomic scope" value="Bacteria"/>
</dbReference>
<organism evidence="1 2">
    <name type="scientific">Cellulomonas fimi (strain ATCC 484 / DSM 20113 / JCM 1341 / CCUG 24087 / LMG 16345 / NBRC 15513 / NCIMB 8980 / NCTC 7547 / NRS-133)</name>
    <dbReference type="NCBI Taxonomy" id="590998"/>
    <lineage>
        <taxon>Bacteria</taxon>
        <taxon>Bacillati</taxon>
        <taxon>Actinomycetota</taxon>
        <taxon>Actinomycetes</taxon>
        <taxon>Micrococcales</taxon>
        <taxon>Cellulomonadaceae</taxon>
        <taxon>Cellulomonas</taxon>
    </lineage>
</organism>
<dbReference type="PANTHER" id="PTHR30292:SF0">
    <property type="entry name" value="5-OXOPROLINASE SUBUNIT A"/>
    <property type="match status" value="1"/>
</dbReference>
<sequence length="265" mass="27757">MRARIDFNCDLGEGLDAWEPGVPGPESALLDAVTSANVACGFHAGDERVMAAVCRAAAERDVAVGAQVSYRDREGFGRRFLDVPADVLRADVTEQLVTLGRVAREAGTRVAYVKPHGALYNAVVHHEEQARALVDAVAAWVGGAGTSVDDAPFPLVGLPGAVSLALAHERGLRTVAEAFADRGYGPDGTLVPRTQDGALVVDPEAVVARVLTMVRDRQVVAVDGTVVPVDAESVCVHSDTPGATVLAAAVRRALDDADVHVRPFV</sequence>
<dbReference type="KEGG" id="cfi:Celf_0845"/>
<dbReference type="STRING" id="590998.Celf_0845"/>
<dbReference type="AlphaFoldDB" id="F4H0L0"/>
<dbReference type="GO" id="GO:0005975">
    <property type="term" value="P:carbohydrate metabolic process"/>
    <property type="evidence" value="ECO:0007669"/>
    <property type="project" value="InterPro"/>
</dbReference>
<evidence type="ECO:0000313" key="2">
    <source>
        <dbReference type="Proteomes" id="UP000008460"/>
    </source>
</evidence>
<reference evidence="1 2" key="1">
    <citation type="submission" date="2011-04" db="EMBL/GenBank/DDBJ databases">
        <title>Complete sequence of Cellulomonas fimi ATCC 484.</title>
        <authorList>
            <consortium name="US DOE Joint Genome Institute"/>
            <person name="Lucas S."/>
            <person name="Han J."/>
            <person name="Lapidus A."/>
            <person name="Cheng J.-F."/>
            <person name="Goodwin L."/>
            <person name="Pitluck S."/>
            <person name="Peters L."/>
            <person name="Chertkov O."/>
            <person name="Detter J.C."/>
            <person name="Han C."/>
            <person name="Tapia R."/>
            <person name="Land M."/>
            <person name="Hauser L."/>
            <person name="Kyrpides N."/>
            <person name="Ivanova N."/>
            <person name="Ovchinnikova G."/>
            <person name="Pagani I."/>
            <person name="Mead D."/>
            <person name="Brumm P."/>
            <person name="Woyke T."/>
        </authorList>
    </citation>
    <scope>NUCLEOTIDE SEQUENCE [LARGE SCALE GENOMIC DNA]</scope>
    <source>
        <strain evidence="2">ATCC 484 / DSM 20113 / JCM 1341 / NBRC 15513 / NCIMB 8980 / NCTC 7547</strain>
    </source>
</reference>
<dbReference type="RefSeq" id="WP_013770012.1">
    <property type="nucleotide sequence ID" value="NC_015514.1"/>
</dbReference>
<dbReference type="Pfam" id="PF03746">
    <property type="entry name" value="LamB_YcsF"/>
    <property type="match status" value="1"/>
</dbReference>
<dbReference type="EMBL" id="CP002666">
    <property type="protein sequence ID" value="AEE44983.1"/>
    <property type="molecule type" value="Genomic_DNA"/>
</dbReference>
<dbReference type="Proteomes" id="UP000008460">
    <property type="component" value="Chromosome"/>
</dbReference>
<proteinExistence type="predicted"/>
<keyword evidence="2" id="KW-1185">Reference proteome</keyword>
<protein>
    <submittedName>
        <fullName evidence="1">LamB/YcsF family protein</fullName>
    </submittedName>
</protein>
<dbReference type="InterPro" id="IPR011330">
    <property type="entry name" value="Glyco_hydro/deAcase_b/a-brl"/>
</dbReference>
<accession>F4H0L0</accession>
<dbReference type="NCBIfam" id="NF003816">
    <property type="entry name" value="PRK05406.1-5"/>
    <property type="match status" value="1"/>
</dbReference>
<dbReference type="Gene3D" id="3.20.20.370">
    <property type="entry name" value="Glycoside hydrolase/deacetylase"/>
    <property type="match status" value="1"/>
</dbReference>
<dbReference type="CDD" id="cd10787">
    <property type="entry name" value="LamB_YcsF_like"/>
    <property type="match status" value="1"/>
</dbReference>
<dbReference type="PANTHER" id="PTHR30292">
    <property type="entry name" value="UNCHARACTERIZED PROTEIN YBGL-RELATED"/>
    <property type="match status" value="1"/>
</dbReference>
<dbReference type="SUPFAM" id="SSF88713">
    <property type="entry name" value="Glycoside hydrolase/deacetylase"/>
    <property type="match status" value="1"/>
</dbReference>
<dbReference type="InterPro" id="IPR005501">
    <property type="entry name" value="LamB/YcsF/PxpA-like"/>
</dbReference>
<dbReference type="NCBIfam" id="NF003814">
    <property type="entry name" value="PRK05406.1-3"/>
    <property type="match status" value="1"/>
</dbReference>
<gene>
    <name evidence="1" type="ordered locus">Celf_0845</name>
</gene>
<evidence type="ECO:0000313" key="1">
    <source>
        <dbReference type="EMBL" id="AEE44983.1"/>
    </source>
</evidence>
<dbReference type="HOGENOM" id="CLU_069535_0_0_11"/>